<feature type="compositionally biased region" description="Acidic residues" evidence="1">
    <location>
        <begin position="76"/>
        <end position="116"/>
    </location>
</feature>
<keyword evidence="2" id="KW-1133">Transmembrane helix</keyword>
<feature type="transmembrane region" description="Helical" evidence="2">
    <location>
        <begin position="182"/>
        <end position="208"/>
    </location>
</feature>
<evidence type="ECO:0000256" key="1">
    <source>
        <dbReference type="SAM" id="MobiDB-lite"/>
    </source>
</evidence>
<feature type="compositionally biased region" description="Polar residues" evidence="1">
    <location>
        <begin position="262"/>
        <end position="289"/>
    </location>
</feature>
<feature type="region of interest" description="Disordered" evidence="1">
    <location>
        <begin position="30"/>
        <end position="151"/>
    </location>
</feature>
<sequence>MRLRVQMPRRRYALATVAASGAMLAVKPVFAQNNGGNDNDNDNDDNDQSSGGADSPASETQEDSAPESTAEPASETTDEPAAEPTSTEDEPETTAEPESTATEEEEEPTSTAEEEQTSITEEPTETTTAADNEDGTTQFGGGITGGPTLTRGFGIPEYPAATVPPTYHAPFMHHSKAPDGTVFIIVGAILGAFGLGILLWRLIGGLLLHRSVERAAMAQHDANSKAGFPAPPAPFYKYTDQGSNMSLSGGAAAGRGARRTNRGPTPSANPSHSNLFFSPTAAGTGSTGNRSSTFLPSGFYAAGGNAGGANHTHSISLTNLRPDSRGHGAARNMTGPSPPDSPSFAARRDISASTLNRPSSQRAPSAYLDDLLADDPGALPPPHMPPSTGPRHSNLGPGSNRF</sequence>
<feature type="compositionally biased region" description="Polar residues" evidence="1">
    <location>
        <begin position="351"/>
        <end position="362"/>
    </location>
</feature>
<dbReference type="PANTHER" id="PTHR36089:SF1">
    <property type="entry name" value="CHITIN SYNTHASE 3 COMPLEX PROTEIN CSI2-RELATED"/>
    <property type="match status" value="1"/>
</dbReference>
<keyword evidence="2" id="KW-0472">Membrane</keyword>
<dbReference type="GeneID" id="75827817"/>
<feature type="compositionally biased region" description="Low complexity" evidence="1">
    <location>
        <begin position="117"/>
        <end position="130"/>
    </location>
</feature>
<name>A0A9P9Y2R9_9HYPO</name>
<evidence type="ECO:0000256" key="2">
    <source>
        <dbReference type="SAM" id="Phobius"/>
    </source>
</evidence>
<protein>
    <submittedName>
        <fullName evidence="3">Uncharacterized protein</fullName>
    </submittedName>
</protein>
<feature type="region of interest" description="Disordered" evidence="1">
    <location>
        <begin position="312"/>
        <end position="402"/>
    </location>
</feature>
<dbReference type="EMBL" id="JAGIXG020000013">
    <property type="protein sequence ID" value="KAI6782441.1"/>
    <property type="molecule type" value="Genomic_DNA"/>
</dbReference>
<dbReference type="OrthoDB" id="4065319at2759"/>
<reference evidence="3" key="2">
    <citation type="submission" date="2022-07" db="EMBL/GenBank/DDBJ databases">
        <authorList>
            <person name="Goncalves M.F.M."/>
            <person name="Hilario S."/>
            <person name="Van De Peer Y."/>
            <person name="Esteves A.C."/>
            <person name="Alves A."/>
        </authorList>
    </citation>
    <scope>NUCLEOTIDE SEQUENCE</scope>
    <source>
        <strain evidence="3">MUM 19.33</strain>
    </source>
</reference>
<evidence type="ECO:0000313" key="4">
    <source>
        <dbReference type="Proteomes" id="UP001055219"/>
    </source>
</evidence>
<feature type="region of interest" description="Disordered" evidence="1">
    <location>
        <begin position="247"/>
        <end position="289"/>
    </location>
</feature>
<keyword evidence="2" id="KW-0812">Transmembrane</keyword>
<dbReference type="Proteomes" id="UP001055219">
    <property type="component" value="Unassembled WGS sequence"/>
</dbReference>
<proteinExistence type="predicted"/>
<dbReference type="InterPro" id="IPR051009">
    <property type="entry name" value="PRM"/>
</dbReference>
<comment type="caution">
    <text evidence="3">The sequence shown here is derived from an EMBL/GenBank/DDBJ whole genome shotgun (WGS) entry which is preliminary data.</text>
</comment>
<feature type="compositionally biased region" description="Low complexity" evidence="1">
    <location>
        <begin position="363"/>
        <end position="377"/>
    </location>
</feature>
<dbReference type="GO" id="GO:0000324">
    <property type="term" value="C:fungal-type vacuole"/>
    <property type="evidence" value="ECO:0007669"/>
    <property type="project" value="TreeGrafter"/>
</dbReference>
<feature type="compositionally biased region" description="Pro residues" evidence="1">
    <location>
        <begin position="378"/>
        <end position="388"/>
    </location>
</feature>
<feature type="compositionally biased region" description="Polar residues" evidence="1">
    <location>
        <begin position="312"/>
        <end position="321"/>
    </location>
</feature>
<evidence type="ECO:0000313" key="3">
    <source>
        <dbReference type="EMBL" id="KAI6782441.1"/>
    </source>
</evidence>
<keyword evidence="4" id="KW-1185">Reference proteome</keyword>
<reference evidence="3" key="1">
    <citation type="journal article" date="2021" name="J Fungi (Basel)">
        <title>Genomic and Metabolomic Analyses of the Marine Fungus Emericellopsis cladophorae: Insights into Saltwater Adaptability Mechanisms and Its Biosynthetic Potential.</title>
        <authorList>
            <person name="Goncalves M.F.M."/>
            <person name="Hilario S."/>
            <person name="Van de Peer Y."/>
            <person name="Esteves A.C."/>
            <person name="Alves A."/>
        </authorList>
    </citation>
    <scope>NUCLEOTIDE SEQUENCE</scope>
    <source>
        <strain evidence="3">MUM 19.33</strain>
    </source>
</reference>
<accession>A0A9P9Y2R9</accession>
<dbReference type="AlphaFoldDB" id="A0A9P9Y2R9"/>
<gene>
    <name evidence="3" type="ORF">J7T54_001298</name>
</gene>
<dbReference type="RefSeq" id="XP_051363297.1">
    <property type="nucleotide sequence ID" value="XM_051505260.1"/>
</dbReference>
<organism evidence="3 4">
    <name type="scientific">Emericellopsis cladophorae</name>
    <dbReference type="NCBI Taxonomy" id="2686198"/>
    <lineage>
        <taxon>Eukaryota</taxon>
        <taxon>Fungi</taxon>
        <taxon>Dikarya</taxon>
        <taxon>Ascomycota</taxon>
        <taxon>Pezizomycotina</taxon>
        <taxon>Sordariomycetes</taxon>
        <taxon>Hypocreomycetidae</taxon>
        <taxon>Hypocreales</taxon>
        <taxon>Bionectriaceae</taxon>
        <taxon>Emericellopsis</taxon>
    </lineage>
</organism>
<dbReference type="PANTHER" id="PTHR36089">
    <property type="entry name" value="CHITIN SYNTHASE 3 COMPLEX PROTEIN CSI2-RELATED"/>
    <property type="match status" value="1"/>
</dbReference>